<organism evidence="2 3">
    <name type="scientific">Rugosimonospora africana</name>
    <dbReference type="NCBI Taxonomy" id="556532"/>
    <lineage>
        <taxon>Bacteria</taxon>
        <taxon>Bacillati</taxon>
        <taxon>Actinomycetota</taxon>
        <taxon>Actinomycetes</taxon>
        <taxon>Micromonosporales</taxon>
        <taxon>Micromonosporaceae</taxon>
        <taxon>Rugosimonospora</taxon>
    </lineage>
</organism>
<dbReference type="PROSITE" id="PS51257">
    <property type="entry name" value="PROKAR_LIPOPROTEIN"/>
    <property type="match status" value="1"/>
</dbReference>
<feature type="signal peptide" evidence="1">
    <location>
        <begin position="1"/>
        <end position="26"/>
    </location>
</feature>
<accession>A0A8J3VW21</accession>
<evidence type="ECO:0008006" key="4">
    <source>
        <dbReference type="Google" id="ProtNLM"/>
    </source>
</evidence>
<reference evidence="2" key="1">
    <citation type="submission" date="2021-01" db="EMBL/GenBank/DDBJ databases">
        <title>Whole genome shotgun sequence of Rugosimonospora africana NBRC 104875.</title>
        <authorList>
            <person name="Komaki H."/>
            <person name="Tamura T."/>
        </authorList>
    </citation>
    <scope>NUCLEOTIDE SEQUENCE</scope>
    <source>
        <strain evidence="2">NBRC 104875</strain>
    </source>
</reference>
<gene>
    <name evidence="2" type="ORF">Raf01_90920</name>
</gene>
<dbReference type="AlphaFoldDB" id="A0A8J3VW21"/>
<dbReference type="EMBL" id="BONZ01000109">
    <property type="protein sequence ID" value="GIH20920.1"/>
    <property type="molecule type" value="Genomic_DNA"/>
</dbReference>
<proteinExistence type="predicted"/>
<evidence type="ECO:0000256" key="1">
    <source>
        <dbReference type="SAM" id="SignalP"/>
    </source>
</evidence>
<dbReference type="RefSeq" id="WP_203924329.1">
    <property type="nucleotide sequence ID" value="NZ_BONZ01000109.1"/>
</dbReference>
<feature type="chain" id="PRO_5038647099" description="DUF3558 domain-containing protein" evidence="1">
    <location>
        <begin position="27"/>
        <end position="203"/>
    </location>
</feature>
<evidence type="ECO:0000313" key="3">
    <source>
        <dbReference type="Proteomes" id="UP000642748"/>
    </source>
</evidence>
<name>A0A8J3VW21_9ACTN</name>
<dbReference type="Proteomes" id="UP000642748">
    <property type="component" value="Unassembled WGS sequence"/>
</dbReference>
<keyword evidence="3" id="KW-1185">Reference proteome</keyword>
<sequence length="203" mass="20414">MNGVRRLSRAVGVATVAGLSGLAALAGCSDRQPTGAHAAALPSCRTLVGRIPASALKSPTERFAQPTNAGTPTDFVPASTRLCPLIGVAADGKTPLQVQIWLNRPTLSPGGGDQAQTLGDLVVDETSQYCATVPPVTTGDPVTSSRCSGPTIDGQVAGLAIVHGPFVIGVRIDSAQAPGPDAQFPQMLQTEAQGIADAVAGGL</sequence>
<comment type="caution">
    <text evidence="2">The sequence shown here is derived from an EMBL/GenBank/DDBJ whole genome shotgun (WGS) entry which is preliminary data.</text>
</comment>
<keyword evidence="1" id="KW-0732">Signal</keyword>
<evidence type="ECO:0000313" key="2">
    <source>
        <dbReference type="EMBL" id="GIH20920.1"/>
    </source>
</evidence>
<protein>
    <recommendedName>
        <fullName evidence="4">DUF3558 domain-containing protein</fullName>
    </recommendedName>
</protein>